<dbReference type="Gramene" id="Kaladp0012s0030.3.v1.1">
    <property type="protein sequence ID" value="Kaladp0012s0030.3.v1.1"/>
    <property type="gene ID" value="Kaladp0012s0030.v1.1"/>
</dbReference>
<proteinExistence type="predicted"/>
<sequence length="396" mass="44031">MMRRLKVQPIETDVPEEFDRAEPLKPPTTRSRLVRLIPSVLLRTSSAEKVCANEELQLVRDGSGEFEPSSVCLAKMVQNFMEESGNNHGEKTQPIPVRCGRKHCNCFNNVDSSDDEPDCFGGCFGDSNPSSAVDACDILKSLVPCSSVAERNLLADTARLVEKNKVREQRAEGCRKFVTDGLVALGYNASICKSRWEKTPSYPAGEYDYIDVIHEGERLLIDVDFRSEFEIARPTKTYKNILQTLPLIFVGKPNRLQKIITTVTDAAKQSLKKKGLHFPPWRKAEYVKCKWLAPYTRIAPTPEPPASTTPDPNSDTLTADSKPCSPINATDSELPTAKEKQDEESLFPFPEDDQATPSTNPVQVMAKDWNPKPPQSSVKPKTGFKVVTGLASIMKD</sequence>
<dbReference type="EnsemblPlants" id="Kaladp0012s0030.2.v1.1">
    <property type="protein sequence ID" value="Kaladp0012s0030.2.v1.1"/>
    <property type="gene ID" value="Kaladp0012s0030.v1.1"/>
</dbReference>
<keyword evidence="3" id="KW-1185">Reference proteome</keyword>
<evidence type="ECO:0000256" key="1">
    <source>
        <dbReference type="SAM" id="MobiDB-lite"/>
    </source>
</evidence>
<dbReference type="PANTHER" id="PTHR31579">
    <property type="entry name" value="OS03G0796600 PROTEIN"/>
    <property type="match status" value="1"/>
</dbReference>
<dbReference type="InterPro" id="IPR006502">
    <property type="entry name" value="PDDEXK-like"/>
</dbReference>
<dbReference type="Gramene" id="Kaladp0012s0030.2.v1.1">
    <property type="protein sequence ID" value="Kaladp0012s0030.2.v1.1"/>
    <property type="gene ID" value="Kaladp0012s0030.v1.1"/>
</dbReference>
<name>A0A7N0SY67_KALFE</name>
<dbReference type="PANTHER" id="PTHR31579:SF14">
    <property type="entry name" value="RNA POLYMERASE SUBUNIT BETA-BETA PROTEIN, PUTATIVE (DUF506)-RELATED"/>
    <property type="match status" value="1"/>
</dbReference>
<dbReference type="EnsemblPlants" id="Kaladp0012s0030.3.v1.1">
    <property type="protein sequence ID" value="Kaladp0012s0030.3.v1.1"/>
    <property type="gene ID" value="Kaladp0012s0030.v1.1"/>
</dbReference>
<dbReference type="AlphaFoldDB" id="A0A7N0SY67"/>
<evidence type="ECO:0000313" key="3">
    <source>
        <dbReference type="Proteomes" id="UP000594263"/>
    </source>
</evidence>
<protein>
    <submittedName>
        <fullName evidence="2">Uncharacterized protein</fullName>
    </submittedName>
</protein>
<dbReference type="Proteomes" id="UP000594263">
    <property type="component" value="Unplaced"/>
</dbReference>
<feature type="compositionally biased region" description="Acidic residues" evidence="1">
    <location>
        <begin position="344"/>
        <end position="354"/>
    </location>
</feature>
<organism evidence="2 3">
    <name type="scientific">Kalanchoe fedtschenkoi</name>
    <name type="common">Lavender scallops</name>
    <name type="synonym">South American air plant</name>
    <dbReference type="NCBI Taxonomy" id="63787"/>
    <lineage>
        <taxon>Eukaryota</taxon>
        <taxon>Viridiplantae</taxon>
        <taxon>Streptophyta</taxon>
        <taxon>Embryophyta</taxon>
        <taxon>Tracheophyta</taxon>
        <taxon>Spermatophyta</taxon>
        <taxon>Magnoliopsida</taxon>
        <taxon>eudicotyledons</taxon>
        <taxon>Gunneridae</taxon>
        <taxon>Pentapetalae</taxon>
        <taxon>Saxifragales</taxon>
        <taxon>Crassulaceae</taxon>
        <taxon>Kalanchoe</taxon>
    </lineage>
</organism>
<accession>A0A7N0SY67</accession>
<dbReference type="Gramene" id="Kaladp0012s0030.1.v1.1">
    <property type="protein sequence ID" value="Kaladp0012s0030.1.v1.1"/>
    <property type="gene ID" value="Kaladp0012s0030.v1.1"/>
</dbReference>
<dbReference type="Pfam" id="PF04720">
    <property type="entry name" value="PDDEXK_6"/>
    <property type="match status" value="1"/>
</dbReference>
<dbReference type="OMA" id="IENGNHE"/>
<dbReference type="NCBIfam" id="TIGR01615">
    <property type="entry name" value="A_thal_3542"/>
    <property type="match status" value="1"/>
</dbReference>
<feature type="region of interest" description="Disordered" evidence="1">
    <location>
        <begin position="298"/>
        <end position="381"/>
    </location>
</feature>
<dbReference type="EnsemblPlants" id="Kaladp0012s0030.1.v1.1">
    <property type="protein sequence ID" value="Kaladp0012s0030.1.v1.1"/>
    <property type="gene ID" value="Kaladp0012s0030.v1.1"/>
</dbReference>
<reference evidence="2" key="1">
    <citation type="submission" date="2021-01" db="UniProtKB">
        <authorList>
            <consortium name="EnsemblPlants"/>
        </authorList>
    </citation>
    <scope>IDENTIFICATION</scope>
</reference>
<evidence type="ECO:0000313" key="2">
    <source>
        <dbReference type="EnsemblPlants" id="Kaladp0012s0030.2.v1.1"/>
    </source>
</evidence>